<comment type="caution">
    <text evidence="2">The sequence shown here is derived from an EMBL/GenBank/DDBJ whole genome shotgun (WGS) entry which is preliminary data.</text>
</comment>
<gene>
    <name evidence="2" type="ORF">AK812_SmicGene21078</name>
</gene>
<keyword evidence="3" id="KW-1185">Reference proteome</keyword>
<feature type="region of interest" description="Disordered" evidence="1">
    <location>
        <begin position="495"/>
        <end position="515"/>
    </location>
</feature>
<organism evidence="2 3">
    <name type="scientific">Symbiodinium microadriaticum</name>
    <name type="common">Dinoflagellate</name>
    <name type="synonym">Zooxanthella microadriatica</name>
    <dbReference type="NCBI Taxonomy" id="2951"/>
    <lineage>
        <taxon>Eukaryota</taxon>
        <taxon>Sar</taxon>
        <taxon>Alveolata</taxon>
        <taxon>Dinophyceae</taxon>
        <taxon>Suessiales</taxon>
        <taxon>Symbiodiniaceae</taxon>
        <taxon>Symbiodinium</taxon>
    </lineage>
</organism>
<proteinExistence type="predicted"/>
<feature type="compositionally biased region" description="Low complexity" evidence="1">
    <location>
        <begin position="55"/>
        <end position="66"/>
    </location>
</feature>
<sequence length="661" mass="72940">MSGTGNSMSQYDEQRAMIQQRPEYLVNQQLYFEGRGRNKRGLPTPIVSGLTTPQETTPHEGATATGATAADHPLVSPIILEDHTAISTTAAGMGVDINTQGQVEQWLHQPIRNRQDVMEMISVFHRRVARPEMMGMVAQLETALKRVNDSVFACHQELNFMVSENRASQRHAAGLMLITTGWPQGLRPEARTYVLGWMLAQVPEVVTYLSNRGLLASNLDHTAQEALPSAFWYNVLQADPVTVPQGDMWSSMTMLNFKSWDIRAAFSRKYGGQSGTPLYTAPSTPQAGKHVRVSPCTPQWQRKLELPLRVIIACVNAHEDMQNHKIVILWKSLTLMQPVPERDFRADHTAFARLFYEEKEGTYKGRLEIVRELASILQSAPTTRESGVENLWQEKWNDLVWGSQWEYDQAEKELYRQAKASAHTASKGVLKGKGKRHWSQTLLHNSWYSPYPFVLDVVTVDAVAFIWDEFCDKCSQESEKVGTYELATYGGKPVVPTEDTEMAGPGPDPFAAEATASTTPPRLFSAPKSPSPALPGKGGGDFNVRFQGTHSTDMGVLGPYTYGKGGRNIAMPLITPPTPDHTAPTEGFTAALSAVDDGLLQQGTATNTWSVGHPVYDLEYADGLSRQLPALPEALKRCVPVELAEAKASSEVVVPDPVVVV</sequence>
<evidence type="ECO:0000256" key="1">
    <source>
        <dbReference type="SAM" id="MobiDB-lite"/>
    </source>
</evidence>
<name>A0A1Q9DNA1_SYMMI</name>
<protein>
    <submittedName>
        <fullName evidence="2">Uncharacterized protein</fullName>
    </submittedName>
</protein>
<dbReference type="OrthoDB" id="410578at2759"/>
<feature type="region of interest" description="Disordered" evidence="1">
    <location>
        <begin position="36"/>
        <end position="66"/>
    </location>
</feature>
<reference evidence="2 3" key="1">
    <citation type="submission" date="2016-02" db="EMBL/GenBank/DDBJ databases">
        <title>Genome analysis of coral dinoflagellate symbionts highlights evolutionary adaptations to a symbiotic lifestyle.</title>
        <authorList>
            <person name="Aranda M."/>
            <person name="Li Y."/>
            <person name="Liew Y.J."/>
            <person name="Baumgarten S."/>
            <person name="Simakov O."/>
            <person name="Wilson M."/>
            <person name="Piel J."/>
            <person name="Ashoor H."/>
            <person name="Bougouffa S."/>
            <person name="Bajic V.B."/>
            <person name="Ryu T."/>
            <person name="Ravasi T."/>
            <person name="Bayer T."/>
            <person name="Micklem G."/>
            <person name="Kim H."/>
            <person name="Bhak J."/>
            <person name="Lajeunesse T.C."/>
            <person name="Voolstra C.R."/>
        </authorList>
    </citation>
    <scope>NUCLEOTIDE SEQUENCE [LARGE SCALE GENOMIC DNA]</scope>
    <source>
        <strain evidence="2 3">CCMP2467</strain>
    </source>
</reference>
<dbReference type="AlphaFoldDB" id="A0A1Q9DNA1"/>
<evidence type="ECO:0000313" key="2">
    <source>
        <dbReference type="EMBL" id="OLP96654.1"/>
    </source>
</evidence>
<evidence type="ECO:0000313" key="3">
    <source>
        <dbReference type="Proteomes" id="UP000186817"/>
    </source>
</evidence>
<dbReference type="EMBL" id="LSRX01000459">
    <property type="protein sequence ID" value="OLP96654.1"/>
    <property type="molecule type" value="Genomic_DNA"/>
</dbReference>
<accession>A0A1Q9DNA1</accession>
<dbReference type="Proteomes" id="UP000186817">
    <property type="component" value="Unassembled WGS sequence"/>
</dbReference>